<feature type="compositionally biased region" description="Basic and acidic residues" evidence="2">
    <location>
        <begin position="403"/>
        <end position="419"/>
    </location>
</feature>
<evidence type="ECO:0000256" key="2">
    <source>
        <dbReference type="SAM" id="MobiDB-lite"/>
    </source>
</evidence>
<organism evidence="3 4">
    <name type="scientific">Ficus carica</name>
    <name type="common">Common fig</name>
    <dbReference type="NCBI Taxonomy" id="3494"/>
    <lineage>
        <taxon>Eukaryota</taxon>
        <taxon>Viridiplantae</taxon>
        <taxon>Streptophyta</taxon>
        <taxon>Embryophyta</taxon>
        <taxon>Tracheophyta</taxon>
        <taxon>Spermatophyta</taxon>
        <taxon>Magnoliopsida</taxon>
        <taxon>eudicotyledons</taxon>
        <taxon>Gunneridae</taxon>
        <taxon>Pentapetalae</taxon>
        <taxon>rosids</taxon>
        <taxon>fabids</taxon>
        <taxon>Rosales</taxon>
        <taxon>Moraceae</taxon>
        <taxon>Ficeae</taxon>
        <taxon>Ficus</taxon>
    </lineage>
</organism>
<dbReference type="PANTHER" id="PTHR12161">
    <property type="entry name" value="IST1 FAMILY MEMBER"/>
    <property type="match status" value="1"/>
</dbReference>
<feature type="compositionally biased region" description="Basic and acidic residues" evidence="2">
    <location>
        <begin position="200"/>
        <end position="210"/>
    </location>
</feature>
<protein>
    <recommendedName>
        <fullName evidence="5">Regulator of Vps4 activity in the MVB pathway protein</fullName>
    </recommendedName>
</protein>
<evidence type="ECO:0000313" key="4">
    <source>
        <dbReference type="Proteomes" id="UP001187192"/>
    </source>
</evidence>
<gene>
    <name evidence="3" type="ORF">TIFTF001_026200</name>
</gene>
<accession>A0AA88DKV4</accession>
<feature type="compositionally biased region" description="Acidic residues" evidence="2">
    <location>
        <begin position="340"/>
        <end position="359"/>
    </location>
</feature>
<feature type="region of interest" description="Disordered" evidence="2">
    <location>
        <begin position="329"/>
        <end position="419"/>
    </location>
</feature>
<dbReference type="InterPro" id="IPR005061">
    <property type="entry name" value="Ist1"/>
</dbReference>
<feature type="compositionally biased region" description="Basic and acidic residues" evidence="2">
    <location>
        <begin position="329"/>
        <end position="339"/>
    </location>
</feature>
<dbReference type="AlphaFoldDB" id="A0AA88DKV4"/>
<proteinExistence type="inferred from homology"/>
<dbReference type="GO" id="GO:0015031">
    <property type="term" value="P:protein transport"/>
    <property type="evidence" value="ECO:0007669"/>
    <property type="project" value="InterPro"/>
</dbReference>
<dbReference type="Pfam" id="PF03398">
    <property type="entry name" value="Ist1"/>
    <property type="match status" value="1"/>
</dbReference>
<sequence>MGRKLDALLGRNFKASKFKTLLKLAGSRLAILSNQHQIRLSQAWSDVKQLLLLGQQDRAMLRVEHVIKEQNMLDAFSLIEFFCQLLLERVKLIAQSKGECPEELKEAASSLIYAASRCGEFPELQKIREVLTAKFGRDFATRAVELRNNCEVNPKIVQKFSTRRQSLENRLKFLKEIASKAGVTLNLEEYAPVMDKEKLDVNQKQEHTEPPKTLSSGEKHNATFLEDIEQVEKFSESMKLRRKYTDVADAAQEAFESAAHAAAAARAAVELSMSKSMENKDHHDSDNQGGTLSDIDISSKIKALTIINSAASENIEQLVNRLSFEKIHSAEDQGRSKSEGEDDLAYESVDDTCPEEEAENEKKATERKSSASITDIEEKDSKNWQENLPVNENKHNGLSNASMDDKLSNRDSNIKRSSQ</sequence>
<name>A0AA88DKV4_FICCA</name>
<comment type="similarity">
    <text evidence="1">Belongs to the IST1 family.</text>
</comment>
<dbReference type="InterPro" id="IPR042277">
    <property type="entry name" value="IST1-like"/>
</dbReference>
<dbReference type="EMBL" id="BTGU01000068">
    <property type="protein sequence ID" value="GMN57085.1"/>
    <property type="molecule type" value="Genomic_DNA"/>
</dbReference>
<dbReference type="Gene3D" id="1.20.1260.60">
    <property type="entry name" value="Vacuolar protein sorting-associated protein Ist1"/>
    <property type="match status" value="1"/>
</dbReference>
<evidence type="ECO:0008006" key="5">
    <source>
        <dbReference type="Google" id="ProtNLM"/>
    </source>
</evidence>
<feature type="compositionally biased region" description="Basic and acidic residues" evidence="2">
    <location>
        <begin position="360"/>
        <end position="369"/>
    </location>
</feature>
<dbReference type="FunFam" id="1.20.1260.60:FF:000002">
    <property type="entry name" value="Vacuolar protein sorting-associated protein IST1"/>
    <property type="match status" value="1"/>
</dbReference>
<keyword evidence="4" id="KW-1185">Reference proteome</keyword>
<evidence type="ECO:0000256" key="1">
    <source>
        <dbReference type="ARBA" id="ARBA00005536"/>
    </source>
</evidence>
<reference evidence="3" key="1">
    <citation type="submission" date="2023-07" db="EMBL/GenBank/DDBJ databases">
        <title>draft genome sequence of fig (Ficus carica).</title>
        <authorList>
            <person name="Takahashi T."/>
            <person name="Nishimura K."/>
        </authorList>
    </citation>
    <scope>NUCLEOTIDE SEQUENCE</scope>
</reference>
<dbReference type="Proteomes" id="UP001187192">
    <property type="component" value="Unassembled WGS sequence"/>
</dbReference>
<feature type="region of interest" description="Disordered" evidence="2">
    <location>
        <begin position="200"/>
        <end position="219"/>
    </location>
</feature>
<feature type="compositionally biased region" description="Polar residues" evidence="2">
    <location>
        <begin position="384"/>
        <end position="402"/>
    </location>
</feature>
<dbReference type="PANTHER" id="PTHR12161:SF65">
    <property type="entry name" value="IST1-LIKE PROTEIN"/>
    <property type="match status" value="1"/>
</dbReference>
<evidence type="ECO:0000313" key="3">
    <source>
        <dbReference type="EMBL" id="GMN57085.1"/>
    </source>
</evidence>
<comment type="caution">
    <text evidence="3">The sequence shown here is derived from an EMBL/GenBank/DDBJ whole genome shotgun (WGS) entry which is preliminary data.</text>
</comment>